<keyword evidence="3" id="KW-1185">Reference proteome</keyword>
<organism evidence="2 3">
    <name type="scientific">Chara braunii</name>
    <name type="common">Braun's stonewort</name>
    <dbReference type="NCBI Taxonomy" id="69332"/>
    <lineage>
        <taxon>Eukaryota</taxon>
        <taxon>Viridiplantae</taxon>
        <taxon>Streptophyta</taxon>
        <taxon>Charophyceae</taxon>
        <taxon>Charales</taxon>
        <taxon>Characeae</taxon>
        <taxon>Chara</taxon>
    </lineage>
</organism>
<dbReference type="EMBL" id="BFEA01000792">
    <property type="protein sequence ID" value="GBG90179.1"/>
    <property type="molecule type" value="Genomic_DNA"/>
</dbReference>
<accession>A0A388M6R3</accession>
<feature type="signal peptide" evidence="1">
    <location>
        <begin position="1"/>
        <end position="31"/>
    </location>
</feature>
<keyword evidence="1" id="KW-0732">Signal</keyword>
<proteinExistence type="predicted"/>
<dbReference type="Proteomes" id="UP000265515">
    <property type="component" value="Unassembled WGS sequence"/>
</dbReference>
<comment type="caution">
    <text evidence="2">The sequence shown here is derived from an EMBL/GenBank/DDBJ whole genome shotgun (WGS) entry which is preliminary data.</text>
</comment>
<evidence type="ECO:0000313" key="3">
    <source>
        <dbReference type="Proteomes" id="UP000265515"/>
    </source>
</evidence>
<reference evidence="2 3" key="1">
    <citation type="journal article" date="2018" name="Cell">
        <title>The Chara Genome: Secondary Complexity and Implications for Plant Terrestrialization.</title>
        <authorList>
            <person name="Nishiyama T."/>
            <person name="Sakayama H."/>
            <person name="Vries J.D."/>
            <person name="Buschmann H."/>
            <person name="Saint-Marcoux D."/>
            <person name="Ullrich K.K."/>
            <person name="Haas F.B."/>
            <person name="Vanderstraeten L."/>
            <person name="Becker D."/>
            <person name="Lang D."/>
            <person name="Vosolsobe S."/>
            <person name="Rombauts S."/>
            <person name="Wilhelmsson P.K.I."/>
            <person name="Janitza P."/>
            <person name="Kern R."/>
            <person name="Heyl A."/>
            <person name="Rumpler F."/>
            <person name="Villalobos L.I.A.C."/>
            <person name="Clay J.M."/>
            <person name="Skokan R."/>
            <person name="Toyoda A."/>
            <person name="Suzuki Y."/>
            <person name="Kagoshima H."/>
            <person name="Schijlen E."/>
            <person name="Tajeshwar N."/>
            <person name="Catarino B."/>
            <person name="Hetherington A.J."/>
            <person name="Saltykova A."/>
            <person name="Bonnot C."/>
            <person name="Breuninger H."/>
            <person name="Symeonidi A."/>
            <person name="Radhakrishnan G.V."/>
            <person name="Van Nieuwerburgh F."/>
            <person name="Deforce D."/>
            <person name="Chang C."/>
            <person name="Karol K.G."/>
            <person name="Hedrich R."/>
            <person name="Ulvskov P."/>
            <person name="Glockner G."/>
            <person name="Delwiche C.F."/>
            <person name="Petrasek J."/>
            <person name="Van de Peer Y."/>
            <person name="Friml J."/>
            <person name="Beilby M."/>
            <person name="Dolan L."/>
            <person name="Kohara Y."/>
            <person name="Sugano S."/>
            <person name="Fujiyama A."/>
            <person name="Delaux P.-M."/>
            <person name="Quint M."/>
            <person name="TheiBen G."/>
            <person name="Hagemann M."/>
            <person name="Harholt J."/>
            <person name="Dunand C."/>
            <person name="Zachgo S."/>
            <person name="Langdale J."/>
            <person name="Maumus F."/>
            <person name="Straeten D.V.D."/>
            <person name="Gould S.B."/>
            <person name="Rensing S.A."/>
        </authorList>
    </citation>
    <scope>NUCLEOTIDE SEQUENCE [LARGE SCALE GENOMIC DNA]</scope>
    <source>
        <strain evidence="2 3">S276</strain>
    </source>
</reference>
<dbReference type="Gramene" id="GBG90179">
    <property type="protein sequence ID" value="GBG90179"/>
    <property type="gene ID" value="CBR_g50273"/>
</dbReference>
<name>A0A388M6R3_CHABU</name>
<gene>
    <name evidence="2" type="ORF">CBR_g50273</name>
</gene>
<evidence type="ECO:0000256" key="1">
    <source>
        <dbReference type="SAM" id="SignalP"/>
    </source>
</evidence>
<dbReference type="AlphaFoldDB" id="A0A388M6R3"/>
<sequence length="96" mass="10713">MDSSHVCGWKASIFLIAAMIFLLATWQSCSAARVLNQNTPHTLEDHHVAVAPGRLLHQCFSNQDCDWGCTCLNGRCFEYVCPEFGLRRPPCSVEPC</sequence>
<feature type="chain" id="PRO_5017475304" evidence="1">
    <location>
        <begin position="32"/>
        <end position="96"/>
    </location>
</feature>
<evidence type="ECO:0000313" key="2">
    <source>
        <dbReference type="EMBL" id="GBG90179.1"/>
    </source>
</evidence>
<protein>
    <submittedName>
        <fullName evidence="2">Uncharacterized protein</fullName>
    </submittedName>
</protein>